<proteinExistence type="predicted"/>
<gene>
    <name evidence="1" type="ORF">AQUCO_01600187v1</name>
</gene>
<keyword evidence="2" id="KW-1185">Reference proteome</keyword>
<sequence>MMTAIACKKAGLNFAGNTRSSVRFEAQMRSTWASPPLMLAILTNQSNGYLVGDECMFGVEVLVCDNTCQRDCISIMKGGVAGKFCWKIRHVKEKFLGLQKKAGGSSPLFKVGNFKW</sequence>
<dbReference type="EMBL" id="KZ305033">
    <property type="protein sequence ID" value="PIA45761.1"/>
    <property type="molecule type" value="Genomic_DNA"/>
</dbReference>
<dbReference type="PANTHER" id="PTHR46162:SF2">
    <property type="entry name" value="ANKYRIN REPEAT-CONTAINING PROTEIN-RELATED"/>
    <property type="match status" value="1"/>
</dbReference>
<accession>A0A2G5DQG8</accession>
<evidence type="ECO:0000313" key="2">
    <source>
        <dbReference type="Proteomes" id="UP000230069"/>
    </source>
</evidence>
<dbReference type="InParanoid" id="A0A2G5DQG8"/>
<dbReference type="STRING" id="218851.A0A2G5DQG8"/>
<dbReference type="Proteomes" id="UP000230069">
    <property type="component" value="Unassembled WGS sequence"/>
</dbReference>
<evidence type="ECO:0000313" key="1">
    <source>
        <dbReference type="EMBL" id="PIA45761.1"/>
    </source>
</evidence>
<name>A0A2G5DQG8_AQUCA</name>
<reference evidence="1 2" key="1">
    <citation type="submission" date="2017-09" db="EMBL/GenBank/DDBJ databases">
        <title>WGS assembly of Aquilegia coerulea Goldsmith.</title>
        <authorList>
            <person name="Hodges S."/>
            <person name="Kramer E."/>
            <person name="Nordborg M."/>
            <person name="Tomkins J."/>
            <person name="Borevitz J."/>
            <person name="Derieg N."/>
            <person name="Yan J."/>
            <person name="Mihaltcheva S."/>
            <person name="Hayes R.D."/>
            <person name="Rokhsar D."/>
        </authorList>
    </citation>
    <scope>NUCLEOTIDE SEQUENCE [LARGE SCALE GENOMIC DNA]</scope>
    <source>
        <strain evidence="2">cv. Goldsmith</strain>
    </source>
</reference>
<dbReference type="PANTHER" id="PTHR46162">
    <property type="entry name" value="TRAF-LIKE FAMILY PROTEIN"/>
    <property type="match status" value="1"/>
</dbReference>
<protein>
    <recommendedName>
        <fullName evidence="3">MATH domain-containing protein</fullName>
    </recommendedName>
</protein>
<dbReference type="AlphaFoldDB" id="A0A2G5DQG8"/>
<organism evidence="1 2">
    <name type="scientific">Aquilegia coerulea</name>
    <name type="common">Rocky mountain columbine</name>
    <dbReference type="NCBI Taxonomy" id="218851"/>
    <lineage>
        <taxon>Eukaryota</taxon>
        <taxon>Viridiplantae</taxon>
        <taxon>Streptophyta</taxon>
        <taxon>Embryophyta</taxon>
        <taxon>Tracheophyta</taxon>
        <taxon>Spermatophyta</taxon>
        <taxon>Magnoliopsida</taxon>
        <taxon>Ranunculales</taxon>
        <taxon>Ranunculaceae</taxon>
        <taxon>Thalictroideae</taxon>
        <taxon>Aquilegia</taxon>
    </lineage>
</organism>
<evidence type="ECO:0008006" key="3">
    <source>
        <dbReference type="Google" id="ProtNLM"/>
    </source>
</evidence>